<dbReference type="STRING" id="403935.SAMN05216481_11029"/>
<feature type="region of interest" description="Disordered" evidence="2">
    <location>
        <begin position="88"/>
        <end position="167"/>
    </location>
</feature>
<dbReference type="Pfam" id="PF13411">
    <property type="entry name" value="MerR_1"/>
    <property type="match status" value="1"/>
</dbReference>
<sequence length="392" mass="40512">MTVDSKLHRFCVDYPGSMADPLEPPPGQAGLSTGAVARRLGVAPTTLRSWDRRYGLGPSVREDGRHRRWSPRDIAALEAMCRLTASGVPPAEAARRARTAASPGPSSPAPAQPAPAEPAPSDEPAPSAGPAPAPPDEAGPAPPAEPAGPPSVPARAGGGNTLPVGSSVSRECRGLARAAVRLDAPALDDLLDRAIAAHGVAGAWEEVIMPTLRAAGRKWVTSGERYVEVEHLLSWHVSSALRRVAARPRPASAASPAPPGPSAPVLLACAPEETHTLPLEVLAAALTEHGVAIRMFGASVPAGAMEEAVRRTGPSAVVLWSQTRRTADPALVRRVRATAWGVRGARVRPAVLVAGPGWRGLRLPGAARPRGLRDALGLLTAPAEPRPPGRPA</sequence>
<dbReference type="InterPro" id="IPR036594">
    <property type="entry name" value="Meth_synthase_dom"/>
</dbReference>
<keyword evidence="5" id="KW-1185">Reference proteome</keyword>
<dbReference type="Gene3D" id="1.10.1660.10">
    <property type="match status" value="1"/>
</dbReference>
<dbReference type="PANTHER" id="PTHR30204:SF97">
    <property type="entry name" value="MERR FAMILY REGULATORY PROTEIN"/>
    <property type="match status" value="1"/>
</dbReference>
<dbReference type="PANTHER" id="PTHR30204">
    <property type="entry name" value="REDOX-CYCLING DRUG-SENSING TRANSCRIPTIONAL ACTIVATOR SOXR"/>
    <property type="match status" value="1"/>
</dbReference>
<reference evidence="5" key="1">
    <citation type="submission" date="2016-10" db="EMBL/GenBank/DDBJ databases">
        <authorList>
            <person name="Varghese N."/>
            <person name="Submissions S."/>
        </authorList>
    </citation>
    <scope>NUCLEOTIDE SEQUENCE [LARGE SCALE GENOMIC DNA]</scope>
    <source>
        <strain evidence="5">CGMCC 4.3519</strain>
    </source>
</reference>
<gene>
    <name evidence="4" type="ORF">SAMN05216481_11029</name>
</gene>
<evidence type="ECO:0000313" key="4">
    <source>
        <dbReference type="EMBL" id="SEQ55698.1"/>
    </source>
</evidence>
<evidence type="ECO:0000259" key="3">
    <source>
        <dbReference type="PROSITE" id="PS50937"/>
    </source>
</evidence>
<evidence type="ECO:0000256" key="2">
    <source>
        <dbReference type="SAM" id="MobiDB-lite"/>
    </source>
</evidence>
<feature type="domain" description="HTH merR-type" evidence="3">
    <location>
        <begin position="30"/>
        <end position="99"/>
    </location>
</feature>
<accession>A0A1H9H0C7</accession>
<dbReference type="InterPro" id="IPR047057">
    <property type="entry name" value="MerR_fam"/>
</dbReference>
<dbReference type="InterPro" id="IPR009061">
    <property type="entry name" value="DNA-bd_dom_put_sf"/>
</dbReference>
<dbReference type="Proteomes" id="UP000199055">
    <property type="component" value="Unassembled WGS sequence"/>
</dbReference>
<protein>
    <submittedName>
        <fullName evidence="4">B12 binding domain-containing protein</fullName>
    </submittedName>
</protein>
<keyword evidence="1" id="KW-0238">DNA-binding</keyword>
<dbReference type="Pfam" id="PF02607">
    <property type="entry name" value="B12-binding_2"/>
    <property type="match status" value="1"/>
</dbReference>
<evidence type="ECO:0000313" key="5">
    <source>
        <dbReference type="Proteomes" id="UP000199055"/>
    </source>
</evidence>
<dbReference type="GO" id="GO:0046872">
    <property type="term" value="F:metal ion binding"/>
    <property type="evidence" value="ECO:0007669"/>
    <property type="project" value="InterPro"/>
</dbReference>
<dbReference type="InterPro" id="IPR000551">
    <property type="entry name" value="MerR-type_HTH_dom"/>
</dbReference>
<dbReference type="InterPro" id="IPR003759">
    <property type="entry name" value="Cbl-bd_cap"/>
</dbReference>
<dbReference type="EMBL" id="FOET01000010">
    <property type="protein sequence ID" value="SEQ55698.1"/>
    <property type="molecule type" value="Genomic_DNA"/>
</dbReference>
<name>A0A1H9H0C7_9ACTN</name>
<feature type="compositionally biased region" description="Pro residues" evidence="2">
    <location>
        <begin position="105"/>
        <end position="152"/>
    </location>
</feature>
<proteinExistence type="predicted"/>
<dbReference type="SUPFAM" id="SSF52242">
    <property type="entry name" value="Cobalamin (vitamin B12)-binding domain"/>
    <property type="match status" value="1"/>
</dbReference>
<organism evidence="4 5">
    <name type="scientific">Streptomyces radiopugnans</name>
    <dbReference type="NCBI Taxonomy" id="403935"/>
    <lineage>
        <taxon>Bacteria</taxon>
        <taxon>Bacillati</taxon>
        <taxon>Actinomycetota</taxon>
        <taxon>Actinomycetes</taxon>
        <taxon>Kitasatosporales</taxon>
        <taxon>Streptomycetaceae</taxon>
        <taxon>Streptomyces</taxon>
    </lineage>
</organism>
<dbReference type="GO" id="GO:0003700">
    <property type="term" value="F:DNA-binding transcription factor activity"/>
    <property type="evidence" value="ECO:0007669"/>
    <property type="project" value="InterPro"/>
</dbReference>
<dbReference type="InterPro" id="IPR036724">
    <property type="entry name" value="Cobalamin-bd_sf"/>
</dbReference>
<evidence type="ECO:0000256" key="1">
    <source>
        <dbReference type="ARBA" id="ARBA00023125"/>
    </source>
</evidence>
<dbReference type="GO" id="GO:0031419">
    <property type="term" value="F:cobalamin binding"/>
    <property type="evidence" value="ECO:0007669"/>
    <property type="project" value="InterPro"/>
</dbReference>
<dbReference type="GO" id="GO:0003677">
    <property type="term" value="F:DNA binding"/>
    <property type="evidence" value="ECO:0007669"/>
    <property type="project" value="UniProtKB-KW"/>
</dbReference>
<dbReference type="SMART" id="SM00422">
    <property type="entry name" value="HTH_MERR"/>
    <property type="match status" value="1"/>
</dbReference>
<dbReference type="PROSITE" id="PS50937">
    <property type="entry name" value="HTH_MERR_2"/>
    <property type="match status" value="1"/>
</dbReference>
<dbReference type="AlphaFoldDB" id="A0A1H9H0C7"/>
<dbReference type="Gene3D" id="3.40.50.280">
    <property type="entry name" value="Cobalamin-binding domain"/>
    <property type="match status" value="1"/>
</dbReference>
<dbReference type="Gene3D" id="1.10.1240.10">
    <property type="entry name" value="Methionine synthase domain"/>
    <property type="match status" value="1"/>
</dbReference>
<dbReference type="SUPFAM" id="SSF46955">
    <property type="entry name" value="Putative DNA-binding domain"/>
    <property type="match status" value="1"/>
</dbReference>